<dbReference type="SUPFAM" id="SSF48452">
    <property type="entry name" value="TPR-like"/>
    <property type="match status" value="1"/>
</dbReference>
<reference evidence="2 3" key="1">
    <citation type="submission" date="2020-04" db="EMBL/GenBank/DDBJ databases">
        <authorList>
            <person name="Basu S."/>
            <person name="Maruthanayagam V."/>
            <person name="Chakraborty S."/>
            <person name="Pramanik A."/>
            <person name="Mukherjee J."/>
            <person name="Brink B."/>
        </authorList>
    </citation>
    <scope>NUCLEOTIDE SEQUENCE [LARGE SCALE GENOMIC DNA]</scope>
    <source>
        <strain evidence="2 3">AP17</strain>
    </source>
</reference>
<gene>
    <name evidence="2" type="ORF">HCG48_24855</name>
</gene>
<keyword evidence="1" id="KW-0802">TPR repeat</keyword>
<dbReference type="PANTHER" id="PTHR47908:SF2">
    <property type="entry name" value="TETRATRICOPEPTIDE REPEAT (TPR)-LIKE SUPERFAMILY PROTEIN"/>
    <property type="match status" value="1"/>
</dbReference>
<evidence type="ECO:0000313" key="3">
    <source>
        <dbReference type="Proteomes" id="UP000500857"/>
    </source>
</evidence>
<dbReference type="RefSeq" id="WP_168571577.1">
    <property type="nucleotide sequence ID" value="NZ_CP051167.1"/>
</dbReference>
<dbReference type="PROSITE" id="PS50005">
    <property type="entry name" value="TPR"/>
    <property type="match status" value="1"/>
</dbReference>
<protein>
    <submittedName>
        <fullName evidence="2">Uncharacterized protein</fullName>
    </submittedName>
</protein>
<accession>A0A6H1U3M6</accession>
<dbReference type="SMART" id="SM00028">
    <property type="entry name" value="TPR"/>
    <property type="match status" value="2"/>
</dbReference>
<keyword evidence="3" id="KW-1185">Reference proteome</keyword>
<dbReference type="InterPro" id="IPR011990">
    <property type="entry name" value="TPR-like_helical_dom_sf"/>
</dbReference>
<evidence type="ECO:0000256" key="1">
    <source>
        <dbReference type="PROSITE-ProRule" id="PRU00339"/>
    </source>
</evidence>
<dbReference type="Gene3D" id="1.25.40.10">
    <property type="entry name" value="Tetratricopeptide repeat domain"/>
    <property type="match status" value="1"/>
</dbReference>
<dbReference type="InterPro" id="IPR019734">
    <property type="entry name" value="TPR_rpt"/>
</dbReference>
<dbReference type="Pfam" id="PF13432">
    <property type="entry name" value="TPR_16"/>
    <property type="match status" value="1"/>
</dbReference>
<feature type="repeat" description="TPR" evidence="1">
    <location>
        <begin position="25"/>
        <end position="58"/>
    </location>
</feature>
<name>A0A6H1U3M6_9CYAN</name>
<proteinExistence type="predicted"/>
<dbReference type="KEGG" id="oxy:HCG48_24855"/>
<organism evidence="2 3">
    <name type="scientific">Oxynema aestuarii AP17</name>
    <dbReference type="NCBI Taxonomy" id="2064643"/>
    <lineage>
        <taxon>Bacteria</taxon>
        <taxon>Bacillati</taxon>
        <taxon>Cyanobacteriota</taxon>
        <taxon>Cyanophyceae</taxon>
        <taxon>Oscillatoriophycideae</taxon>
        <taxon>Oscillatoriales</taxon>
        <taxon>Oscillatoriaceae</taxon>
        <taxon>Oxynema</taxon>
        <taxon>Oxynema aestuarii</taxon>
    </lineage>
</organism>
<evidence type="ECO:0000313" key="2">
    <source>
        <dbReference type="EMBL" id="QIZ73431.1"/>
    </source>
</evidence>
<sequence length="208" mass="24408">MHDLYSLETQLDDWNAVIRSHPRDPKAYLGRGMIYFKLARIEASLADFDRAEKLDPKLSPYLWQRGLSLYYVEDFEGGARQFESGLTVNPADVEETTWRYLCLARLHGPQFARESLLPVGRDPRPFMHRIYALYAGKQTPADLLAASEGEDSRSQFYTQLYLGLYYEVHDDGDRARRYIISATRNYMQREYMWYLACVHQQLRGWTSE</sequence>
<dbReference type="PANTHER" id="PTHR47908">
    <property type="match status" value="1"/>
</dbReference>
<dbReference type="AlphaFoldDB" id="A0A6H1U3M6"/>
<dbReference type="Proteomes" id="UP000500857">
    <property type="component" value="Chromosome"/>
</dbReference>
<dbReference type="EMBL" id="CP051167">
    <property type="protein sequence ID" value="QIZ73431.1"/>
    <property type="molecule type" value="Genomic_DNA"/>
</dbReference>